<sequence length="281" mass="30727">MNLLVFAVATAAVFGVIVTCGCINSGEGCPGDIADRNTALSELIVFQGGVSNALHHLGRITAGCSAAVTGGGPDENTVTELFDEVMAENSAVYTVIYIDSSGTVRFNNSNASGNISGMNLLSQESVRKQTERRVPMLTDNFVLHDGTSASALYYPVFDSEGIYSGFVSLTFVPCELIKDSAEDIMNTSGLSSMVTEPGGLILYDPDPEEVGKETFDNSLYEDYPEILSFARSLSEDWSGIFEYSFYDTGFDREIRKEAFWTTVTMWDNKWRIFVIREISDS</sequence>
<name>H1YZA3_9EURY</name>
<evidence type="ECO:0000259" key="1">
    <source>
        <dbReference type="Pfam" id="PF22309"/>
    </source>
</evidence>
<evidence type="ECO:0000313" key="3">
    <source>
        <dbReference type="Proteomes" id="UP000005741"/>
    </source>
</evidence>
<accession>H1YZA3</accession>
<dbReference type="Proteomes" id="UP000005741">
    <property type="component" value="Chromosome"/>
</dbReference>
<proteinExistence type="predicted"/>
<gene>
    <name evidence="2" type="ORF">Metlim_1005</name>
</gene>
<dbReference type="STRING" id="937775.Metlim_1005"/>
<evidence type="ECO:0000313" key="2">
    <source>
        <dbReference type="EMBL" id="EHQ35127.1"/>
    </source>
</evidence>
<dbReference type="EMBL" id="CM001436">
    <property type="protein sequence ID" value="EHQ35127.1"/>
    <property type="molecule type" value="Genomic_DNA"/>
</dbReference>
<dbReference type="InterPro" id="IPR054513">
    <property type="entry name" value="Dret_0059-like_sensor"/>
</dbReference>
<organism evidence="2 3">
    <name type="scientific">Methanoplanus limicola DSM 2279</name>
    <dbReference type="NCBI Taxonomy" id="937775"/>
    <lineage>
        <taxon>Archaea</taxon>
        <taxon>Methanobacteriati</taxon>
        <taxon>Methanobacteriota</taxon>
        <taxon>Stenosarchaea group</taxon>
        <taxon>Methanomicrobia</taxon>
        <taxon>Methanomicrobiales</taxon>
        <taxon>Methanomicrobiaceae</taxon>
        <taxon>Methanoplanus</taxon>
    </lineage>
</organism>
<dbReference type="AlphaFoldDB" id="H1YZA3"/>
<keyword evidence="3" id="KW-1185">Reference proteome</keyword>
<reference evidence="2 3" key="1">
    <citation type="submission" date="2011-10" db="EMBL/GenBank/DDBJ databases">
        <title>The Improved High-Quality Draft genome of Methanoplanus limicola DSM 2279.</title>
        <authorList>
            <consortium name="US DOE Joint Genome Institute (JGI-PGF)"/>
            <person name="Lucas S."/>
            <person name="Copeland A."/>
            <person name="Lapidus A."/>
            <person name="Glavina del Rio T."/>
            <person name="Dalin E."/>
            <person name="Tice H."/>
            <person name="Bruce D."/>
            <person name="Goodwin L."/>
            <person name="Pitluck S."/>
            <person name="Peters L."/>
            <person name="Mikhailova N."/>
            <person name="Lu M."/>
            <person name="Kyrpides N."/>
            <person name="Mavromatis K."/>
            <person name="Ivanova N."/>
            <person name="Markowitz V."/>
            <person name="Cheng J.-F."/>
            <person name="Hugenholtz P."/>
            <person name="Woyke T."/>
            <person name="Wu D."/>
            <person name="Wirth R."/>
            <person name="Brambilla E.-M."/>
            <person name="Klenk H.-P."/>
            <person name="Eisen J.A."/>
        </authorList>
    </citation>
    <scope>NUCLEOTIDE SEQUENCE [LARGE SCALE GENOMIC DNA]</scope>
    <source>
        <strain evidence="2 3">DSM 2279</strain>
    </source>
</reference>
<dbReference type="HOGENOM" id="CLU_978649_0_0_2"/>
<dbReference type="Pfam" id="PF22309">
    <property type="entry name" value="HK-GC-Chemotax_sensor"/>
    <property type="match status" value="1"/>
</dbReference>
<feature type="domain" description="Dret-0059-like sensor" evidence="1">
    <location>
        <begin position="71"/>
        <end position="173"/>
    </location>
</feature>
<dbReference type="InParanoid" id="H1YZA3"/>
<protein>
    <recommendedName>
        <fullName evidence="1">Dret-0059-like sensor domain-containing protein</fullName>
    </recommendedName>
</protein>